<dbReference type="SMART" id="SM00504">
    <property type="entry name" value="Ubox"/>
    <property type="match status" value="1"/>
</dbReference>
<dbReference type="CDD" id="cd01923">
    <property type="entry name" value="cyclophilin_RING"/>
    <property type="match status" value="1"/>
</dbReference>
<dbReference type="PANTHER" id="PTHR45625">
    <property type="entry name" value="PEPTIDYL-PROLYL CIS-TRANS ISOMERASE-RELATED"/>
    <property type="match status" value="1"/>
</dbReference>
<evidence type="ECO:0000256" key="3">
    <source>
        <dbReference type="ARBA" id="ARBA00004906"/>
    </source>
</evidence>
<evidence type="ECO:0000256" key="17">
    <source>
        <dbReference type="ARBA" id="ARBA00061807"/>
    </source>
</evidence>
<evidence type="ECO:0000256" key="2">
    <source>
        <dbReference type="ARBA" id="ARBA00004123"/>
    </source>
</evidence>
<reference evidence="26" key="1">
    <citation type="submission" date="2014-03" db="EMBL/GenBank/DDBJ databases">
        <authorList>
            <person name="Aksoy S."/>
            <person name="Warren W."/>
            <person name="Wilson R.K."/>
        </authorList>
    </citation>
    <scope>NUCLEOTIDE SEQUENCE [LARGE SCALE GENOMIC DNA]</scope>
    <source>
        <strain evidence="26">IAEA</strain>
    </source>
</reference>
<reference evidence="25" key="2">
    <citation type="submission" date="2020-05" db="UniProtKB">
        <authorList>
            <consortium name="EnsemblMetazoa"/>
        </authorList>
    </citation>
    <scope>IDENTIFICATION</scope>
    <source>
        <strain evidence="25">IAEA</strain>
    </source>
</reference>
<dbReference type="Gene3D" id="2.40.100.10">
    <property type="entry name" value="Cyclophilin-like"/>
    <property type="match status" value="1"/>
</dbReference>
<keyword evidence="9" id="KW-0747">Spliceosome</keyword>
<evidence type="ECO:0000256" key="16">
    <source>
        <dbReference type="ARBA" id="ARBA00059251"/>
    </source>
</evidence>
<evidence type="ECO:0000256" key="11">
    <source>
        <dbReference type="ARBA" id="ARBA00022843"/>
    </source>
</evidence>
<comment type="function">
    <text evidence="16">Has a ubiquitin-protein ligase activity acting as an E3 ubiquitin protein ligase or as an ubiquitin-ubiquitin ligase promoting elongation of ubiquitin chains on substrates. By mediating 'Lys-48'-linked polyubiquitination of proteins could target them for proteasomal degradation. May also function as a chaperone, playing a role in transport to the cell membrane of BSG/Basigin for instance. Probable inactive PPIase with no peptidyl-prolyl cis-trans isomerase activity. As a component of the minor spliceosome, involved in the splicing of U12-type introns in pre-mRNAs.</text>
</comment>
<feature type="domain" description="U-box" evidence="24">
    <location>
        <begin position="38"/>
        <end position="111"/>
    </location>
</feature>
<evidence type="ECO:0000259" key="24">
    <source>
        <dbReference type="PROSITE" id="PS51698"/>
    </source>
</evidence>
<evidence type="ECO:0000259" key="23">
    <source>
        <dbReference type="PROSITE" id="PS50072"/>
    </source>
</evidence>
<evidence type="ECO:0000256" key="9">
    <source>
        <dbReference type="ARBA" id="ARBA00022728"/>
    </source>
</evidence>
<dbReference type="InterPro" id="IPR013083">
    <property type="entry name" value="Znf_RING/FYVE/PHD"/>
</dbReference>
<evidence type="ECO:0000256" key="15">
    <source>
        <dbReference type="ARBA" id="ARBA00023242"/>
    </source>
</evidence>
<feature type="region of interest" description="Disordered" evidence="22">
    <location>
        <begin position="494"/>
        <end position="521"/>
    </location>
</feature>
<keyword evidence="7" id="KW-0507">mRNA processing</keyword>
<dbReference type="GO" id="GO:0008380">
    <property type="term" value="P:RNA splicing"/>
    <property type="evidence" value="ECO:0007669"/>
    <property type="project" value="UniProtKB-KW"/>
</dbReference>
<keyword evidence="15" id="KW-0539">Nucleus</keyword>
<dbReference type="EC" id="2.3.2.27" evidence="5"/>
<sequence>MGKRQHQKDKMYLTYTEWSQLYGGKKFESAENEHIKFKRLPFDHCCITLKPFEFPYCDLQGNIFELEAIHNFLKKFKINPITGKAFESKALTKLSFYKNAEDEYHCPALFKPFTKNSHIVAVATTGNVYCWEAIEQLNIKTKNWKDLVDDTPFQRKDIITIQNPQNLDKFDISKFYHVKKNMRVLTEEEELERKDPTKKIKSMNMETRETLAQLEKDYKASEEKPKISKPIADKFNAAHYSTGAVAASFTSTAMVPIYTHELAIIDEDEVKYERVKKKGYVRLVTNFGPLNFELYCDLVPRACENFIKHCSDNYYTKTKFHRSIRNFMIQGGDPTDTGTGGASIWGKKFDDEFKTNLSHSGRGVLSMANSGPNSNGSQFFITYRSCKHLDGKHTVFGKLVGGIETLQRMEQIEVDNKDRPIENIVIESTQVFVDPFKEAIEQLTRERAEEAEKRENATNEVKNQKRLSEPLKVYRQGVGKYLNLQATKTSLKESEPNTTLFNGSMRKKSSSKLGFGDFSKW</sequence>
<evidence type="ECO:0000256" key="13">
    <source>
        <dbReference type="ARBA" id="ARBA00023054"/>
    </source>
</evidence>
<evidence type="ECO:0000256" key="1">
    <source>
        <dbReference type="ARBA" id="ARBA00000900"/>
    </source>
</evidence>
<evidence type="ECO:0000313" key="25">
    <source>
        <dbReference type="EnsemblMetazoa" id="GBRI044366-PA"/>
    </source>
</evidence>
<dbReference type="Proteomes" id="UP000091820">
    <property type="component" value="Unassembled WGS sequence"/>
</dbReference>
<evidence type="ECO:0000256" key="21">
    <source>
        <dbReference type="SAM" id="Coils"/>
    </source>
</evidence>
<dbReference type="AlphaFoldDB" id="A0A1A9X4W7"/>
<evidence type="ECO:0000256" key="10">
    <source>
        <dbReference type="ARBA" id="ARBA00022786"/>
    </source>
</evidence>
<keyword evidence="12" id="KW-0007">Acetylation</keyword>
<evidence type="ECO:0000256" key="5">
    <source>
        <dbReference type="ARBA" id="ARBA00012483"/>
    </source>
</evidence>
<dbReference type="InterPro" id="IPR003613">
    <property type="entry name" value="Ubox_domain"/>
</dbReference>
<name>A0A1A9X4W7_9MUSC</name>
<dbReference type="InterPro" id="IPR029000">
    <property type="entry name" value="Cyclophilin-like_dom_sf"/>
</dbReference>
<dbReference type="Pfam" id="PF00160">
    <property type="entry name" value="Pro_isomerase"/>
    <property type="match status" value="1"/>
</dbReference>
<evidence type="ECO:0000256" key="8">
    <source>
        <dbReference type="ARBA" id="ARBA00022679"/>
    </source>
</evidence>
<dbReference type="InterPro" id="IPR020892">
    <property type="entry name" value="Cyclophilin-type_PPIase_CS"/>
</dbReference>
<feature type="domain" description="PPIase cyclophilin-type" evidence="23">
    <location>
        <begin position="288"/>
        <end position="431"/>
    </location>
</feature>
<dbReference type="GO" id="GO:0071013">
    <property type="term" value="C:catalytic step 2 spliceosome"/>
    <property type="evidence" value="ECO:0007669"/>
    <property type="project" value="TreeGrafter"/>
</dbReference>
<dbReference type="FunFam" id="2.40.100.10:FF:000018">
    <property type="entry name" value="Peptidyl-prolyl cis-trans isomerase-like 2"/>
    <property type="match status" value="1"/>
</dbReference>
<dbReference type="SUPFAM" id="SSF57850">
    <property type="entry name" value="RING/U-box"/>
    <property type="match status" value="1"/>
</dbReference>
<dbReference type="InterPro" id="IPR002130">
    <property type="entry name" value="Cyclophilin-type_PPIase_dom"/>
</dbReference>
<dbReference type="InterPro" id="IPR044666">
    <property type="entry name" value="Cyclophilin_A-like"/>
</dbReference>
<dbReference type="GO" id="GO:0006397">
    <property type="term" value="P:mRNA processing"/>
    <property type="evidence" value="ECO:0007669"/>
    <property type="project" value="UniProtKB-KW"/>
</dbReference>
<keyword evidence="14" id="KW-0508">mRNA splicing</keyword>
<dbReference type="SUPFAM" id="SSF50891">
    <property type="entry name" value="Cyclophilin-like"/>
    <property type="match status" value="1"/>
</dbReference>
<evidence type="ECO:0000256" key="6">
    <source>
        <dbReference type="ARBA" id="ARBA00022499"/>
    </source>
</evidence>
<keyword evidence="11" id="KW-0832">Ubl conjugation</keyword>
<dbReference type="GO" id="GO:0003755">
    <property type="term" value="F:peptidyl-prolyl cis-trans isomerase activity"/>
    <property type="evidence" value="ECO:0007669"/>
    <property type="project" value="InterPro"/>
</dbReference>
<protein>
    <recommendedName>
        <fullName evidence="18">RING-type E3 ubiquitin-protein ligase PPIL2</fullName>
        <ecNumber evidence="5">2.3.2.27</ecNumber>
    </recommendedName>
    <alternativeName>
        <fullName evidence="20">CYC4</fullName>
    </alternativeName>
    <alternativeName>
        <fullName evidence="19">Probable inactive peptidyl-prolyl cis-trans isomerase-like 2</fullName>
    </alternativeName>
</protein>
<organism evidence="25 26">
    <name type="scientific">Glossina brevipalpis</name>
    <dbReference type="NCBI Taxonomy" id="37001"/>
    <lineage>
        <taxon>Eukaryota</taxon>
        <taxon>Metazoa</taxon>
        <taxon>Ecdysozoa</taxon>
        <taxon>Arthropoda</taxon>
        <taxon>Hexapoda</taxon>
        <taxon>Insecta</taxon>
        <taxon>Pterygota</taxon>
        <taxon>Neoptera</taxon>
        <taxon>Endopterygota</taxon>
        <taxon>Diptera</taxon>
        <taxon>Brachycera</taxon>
        <taxon>Muscomorpha</taxon>
        <taxon>Hippoboscoidea</taxon>
        <taxon>Glossinidae</taxon>
        <taxon>Glossina</taxon>
    </lineage>
</organism>
<keyword evidence="26" id="KW-1185">Reference proteome</keyword>
<proteinExistence type="inferred from homology"/>
<comment type="pathway">
    <text evidence="3">Protein modification; protein ubiquitination.</text>
</comment>
<keyword evidence="13 21" id="KW-0175">Coiled coil</keyword>
<evidence type="ECO:0000313" key="26">
    <source>
        <dbReference type="Proteomes" id="UP000091820"/>
    </source>
</evidence>
<dbReference type="PROSITE" id="PS50072">
    <property type="entry name" value="CSA_PPIASE_2"/>
    <property type="match status" value="1"/>
</dbReference>
<dbReference type="STRING" id="37001.A0A1A9X4W7"/>
<evidence type="ECO:0000256" key="4">
    <source>
        <dbReference type="ARBA" id="ARBA00007930"/>
    </source>
</evidence>
<dbReference type="VEuPathDB" id="VectorBase:GBRI044366"/>
<feature type="coiled-coil region" evidence="21">
    <location>
        <begin position="440"/>
        <end position="467"/>
    </location>
</feature>
<dbReference type="EnsemblMetazoa" id="GBRI044366-RA">
    <property type="protein sequence ID" value="GBRI044366-PA"/>
    <property type="gene ID" value="GBRI044366"/>
</dbReference>
<dbReference type="Gene3D" id="3.30.40.10">
    <property type="entry name" value="Zinc/RING finger domain, C3HC4 (zinc finger)"/>
    <property type="match status" value="1"/>
</dbReference>
<keyword evidence="10" id="KW-0833">Ubl conjugation pathway</keyword>
<evidence type="ECO:0000256" key="7">
    <source>
        <dbReference type="ARBA" id="ARBA00022664"/>
    </source>
</evidence>
<dbReference type="CDD" id="cd16663">
    <property type="entry name" value="RING-Ubox_PPIL2"/>
    <property type="match status" value="1"/>
</dbReference>
<dbReference type="InterPro" id="IPR026951">
    <property type="entry name" value="PPIL2_U-box_dom"/>
</dbReference>
<dbReference type="PRINTS" id="PR00153">
    <property type="entry name" value="CSAPPISMRASE"/>
</dbReference>
<accession>A0A1A9X4W7</accession>
<dbReference type="GO" id="GO:0006457">
    <property type="term" value="P:protein folding"/>
    <property type="evidence" value="ECO:0007669"/>
    <property type="project" value="InterPro"/>
</dbReference>
<keyword evidence="6" id="KW-1017">Isopeptide bond</keyword>
<dbReference type="PROSITE" id="PS00170">
    <property type="entry name" value="CSA_PPIASE_1"/>
    <property type="match status" value="1"/>
</dbReference>
<evidence type="ECO:0000256" key="20">
    <source>
        <dbReference type="ARBA" id="ARBA00079124"/>
    </source>
</evidence>
<evidence type="ECO:0000256" key="12">
    <source>
        <dbReference type="ARBA" id="ARBA00022990"/>
    </source>
</evidence>
<dbReference type="FunFam" id="3.30.40.10:FF:000079">
    <property type="entry name" value="Peptidyl-prolyl cis-trans isomerase 2"/>
    <property type="match status" value="1"/>
</dbReference>
<dbReference type="GO" id="GO:0061630">
    <property type="term" value="F:ubiquitin protein ligase activity"/>
    <property type="evidence" value="ECO:0007669"/>
    <property type="project" value="UniProtKB-EC"/>
</dbReference>
<comment type="subcellular location">
    <subcellularLocation>
        <location evidence="2">Nucleus</location>
    </subcellularLocation>
</comment>
<dbReference type="PANTHER" id="PTHR45625:SF1">
    <property type="entry name" value="RING-TYPE E3 UBIQUITIN-PROTEIN LIGASE PPIL2"/>
    <property type="match status" value="1"/>
</dbReference>
<comment type="subunit">
    <text evidence="17">Component of the minor spliceosome, which splices U12-type introns. Within this complex, interacts with PRPF8/PRP8, EFTUD2/SNU114 and PLRG1. Interacts with isoform 2 of BSG. Interacts (via the PPIase cyclophilin-type domain) with CRNKL1; they may form a trimeric complex with HSP90.</text>
</comment>
<comment type="catalytic activity">
    <reaction evidence="1">
        <text>S-ubiquitinyl-[E2 ubiquitin-conjugating enzyme]-L-cysteine + [acceptor protein]-L-lysine = [E2 ubiquitin-conjugating enzyme]-L-cysteine + N(6)-ubiquitinyl-[acceptor protein]-L-lysine.</text>
        <dbReference type="EC" id="2.3.2.27"/>
    </reaction>
</comment>
<evidence type="ECO:0000256" key="18">
    <source>
        <dbReference type="ARBA" id="ARBA00073734"/>
    </source>
</evidence>
<keyword evidence="8" id="KW-0808">Transferase</keyword>
<comment type="similarity">
    <text evidence="4">Belongs to the cyclophilin-type PPIase family. PPIL2 subfamily.</text>
</comment>
<evidence type="ECO:0000256" key="19">
    <source>
        <dbReference type="ARBA" id="ARBA00078275"/>
    </source>
</evidence>
<dbReference type="GO" id="GO:0000209">
    <property type="term" value="P:protein polyubiquitination"/>
    <property type="evidence" value="ECO:0007669"/>
    <property type="project" value="TreeGrafter"/>
</dbReference>
<evidence type="ECO:0000256" key="22">
    <source>
        <dbReference type="SAM" id="MobiDB-lite"/>
    </source>
</evidence>
<evidence type="ECO:0000256" key="14">
    <source>
        <dbReference type="ARBA" id="ARBA00023187"/>
    </source>
</evidence>
<dbReference type="PROSITE" id="PS51698">
    <property type="entry name" value="U_BOX"/>
    <property type="match status" value="1"/>
</dbReference>